<dbReference type="SUPFAM" id="SSF117856">
    <property type="entry name" value="AF0104/ALDC/Ptd012-like"/>
    <property type="match status" value="1"/>
</dbReference>
<accession>A0AAN9ALT8</accession>
<evidence type="ECO:0000256" key="6">
    <source>
        <dbReference type="ARBA" id="ARBA00023242"/>
    </source>
</evidence>
<keyword evidence="9" id="KW-1185">Reference proteome</keyword>
<comment type="subcellular location">
    <subcellularLocation>
        <location evidence="1">Nucleus</location>
    </subcellularLocation>
</comment>
<comment type="subunit">
    <text evidence="2">Monomer.</text>
</comment>
<evidence type="ECO:0000256" key="5">
    <source>
        <dbReference type="ARBA" id="ARBA00022833"/>
    </source>
</evidence>
<gene>
    <name evidence="8" type="ORF">V1264_024537</name>
</gene>
<dbReference type="EMBL" id="JBAMIC010002531">
    <property type="protein sequence ID" value="KAK7089215.1"/>
    <property type="molecule type" value="Genomic_DNA"/>
</dbReference>
<comment type="caution">
    <text evidence="8">The sequence shown here is derived from an EMBL/GenBank/DDBJ whole genome shotgun (WGS) entry which is preliminary data.</text>
</comment>
<evidence type="ECO:0000313" key="8">
    <source>
        <dbReference type="EMBL" id="KAK7089215.1"/>
    </source>
</evidence>
<evidence type="ECO:0000256" key="2">
    <source>
        <dbReference type="ARBA" id="ARBA00011245"/>
    </source>
</evidence>
<evidence type="ECO:0000256" key="3">
    <source>
        <dbReference type="ARBA" id="ARBA00022723"/>
    </source>
</evidence>
<evidence type="ECO:0000313" key="9">
    <source>
        <dbReference type="Proteomes" id="UP001374579"/>
    </source>
</evidence>
<dbReference type="InterPro" id="IPR015021">
    <property type="entry name" value="C11orf54_DUF1907"/>
</dbReference>
<keyword evidence="3" id="KW-0479">Metal-binding</keyword>
<name>A0AAN9ALT8_9CAEN</name>
<dbReference type="GO" id="GO:0016788">
    <property type="term" value="F:hydrolase activity, acting on ester bonds"/>
    <property type="evidence" value="ECO:0007669"/>
    <property type="project" value="TreeGrafter"/>
</dbReference>
<dbReference type="GO" id="GO:0005634">
    <property type="term" value="C:nucleus"/>
    <property type="evidence" value="ECO:0007669"/>
    <property type="project" value="UniProtKB-SubCell"/>
</dbReference>
<keyword evidence="6" id="KW-0539">Nucleus</keyword>
<keyword evidence="4" id="KW-0378">Hydrolase</keyword>
<evidence type="ECO:0000256" key="1">
    <source>
        <dbReference type="ARBA" id="ARBA00004123"/>
    </source>
</evidence>
<dbReference type="Pfam" id="PF08925">
    <property type="entry name" value="DUF1907"/>
    <property type="match status" value="1"/>
</dbReference>
<proteinExistence type="predicted"/>
<evidence type="ECO:0000256" key="4">
    <source>
        <dbReference type="ARBA" id="ARBA00022801"/>
    </source>
</evidence>
<organism evidence="8 9">
    <name type="scientific">Littorina saxatilis</name>
    <dbReference type="NCBI Taxonomy" id="31220"/>
    <lineage>
        <taxon>Eukaryota</taxon>
        <taxon>Metazoa</taxon>
        <taxon>Spiralia</taxon>
        <taxon>Lophotrochozoa</taxon>
        <taxon>Mollusca</taxon>
        <taxon>Gastropoda</taxon>
        <taxon>Caenogastropoda</taxon>
        <taxon>Littorinimorpha</taxon>
        <taxon>Littorinoidea</taxon>
        <taxon>Littorinidae</taxon>
        <taxon>Littorina</taxon>
    </lineage>
</organism>
<dbReference type="Proteomes" id="UP001374579">
    <property type="component" value="Unassembled WGS sequence"/>
</dbReference>
<reference evidence="8 9" key="1">
    <citation type="submission" date="2024-02" db="EMBL/GenBank/DDBJ databases">
        <title>Chromosome-scale genome assembly of the rough periwinkle Littorina saxatilis.</title>
        <authorList>
            <person name="De Jode A."/>
            <person name="Faria R."/>
            <person name="Formenti G."/>
            <person name="Sims Y."/>
            <person name="Smith T.P."/>
            <person name="Tracey A."/>
            <person name="Wood J.M.D."/>
            <person name="Zagrodzka Z.B."/>
            <person name="Johannesson K."/>
            <person name="Butlin R.K."/>
            <person name="Leder E.H."/>
        </authorList>
    </citation>
    <scope>NUCLEOTIDE SEQUENCE [LARGE SCALE GENOMIC DNA]</scope>
    <source>
        <strain evidence="8">Snail1</strain>
        <tissue evidence="8">Muscle</tissue>
    </source>
</reference>
<dbReference type="PANTHER" id="PTHR13204">
    <property type="entry name" value="PTD012 PROTEIN"/>
    <property type="match status" value="1"/>
</dbReference>
<protein>
    <recommendedName>
        <fullName evidence="7">DUF1907 domain-containing protein</fullName>
    </recommendedName>
</protein>
<keyword evidence="5" id="KW-0862">Zinc</keyword>
<dbReference type="GO" id="GO:0008270">
    <property type="term" value="F:zinc ion binding"/>
    <property type="evidence" value="ECO:0007669"/>
    <property type="project" value="TreeGrafter"/>
</dbReference>
<evidence type="ECO:0000259" key="7">
    <source>
        <dbReference type="Pfam" id="PF08925"/>
    </source>
</evidence>
<dbReference type="AlphaFoldDB" id="A0AAN9ALT8"/>
<sequence length="79" mass="8487">MSLPVTKAPMHVPSMEEVAKVLQSGLQKNFSNVEVNVVDCPDLTQKPFNLSAEGICGSPRLADVGGPKFLLPLPQKDKV</sequence>
<dbReference type="PANTHER" id="PTHR13204:SF1">
    <property type="entry name" value="ESTER HYDROLASE C11ORF54"/>
    <property type="match status" value="1"/>
</dbReference>
<feature type="domain" description="DUF1907" evidence="7">
    <location>
        <begin position="22"/>
        <end position="79"/>
    </location>
</feature>